<sequence>MSCYTRCRCDPGGTGGQSAPPWCNLPASAHPPPPYTHTYGSKQLEAWIRQYQGEGTRGCHHQITIPPTGLAREVTDRTTTVPVPGMLNNLRKGKKTPKNEPNVASYIIL</sequence>
<evidence type="ECO:0000313" key="2">
    <source>
        <dbReference type="EMBL" id="GFR80435.1"/>
    </source>
</evidence>
<accession>A0AAV4G775</accession>
<organism evidence="2 3">
    <name type="scientific">Elysia marginata</name>
    <dbReference type="NCBI Taxonomy" id="1093978"/>
    <lineage>
        <taxon>Eukaryota</taxon>
        <taxon>Metazoa</taxon>
        <taxon>Spiralia</taxon>
        <taxon>Lophotrochozoa</taxon>
        <taxon>Mollusca</taxon>
        <taxon>Gastropoda</taxon>
        <taxon>Heterobranchia</taxon>
        <taxon>Euthyneura</taxon>
        <taxon>Panpulmonata</taxon>
        <taxon>Sacoglossa</taxon>
        <taxon>Placobranchoidea</taxon>
        <taxon>Plakobranchidae</taxon>
        <taxon>Elysia</taxon>
    </lineage>
</organism>
<evidence type="ECO:0000256" key="1">
    <source>
        <dbReference type="SAM" id="MobiDB-lite"/>
    </source>
</evidence>
<keyword evidence="3" id="KW-1185">Reference proteome</keyword>
<dbReference type="AlphaFoldDB" id="A0AAV4G775"/>
<comment type="caution">
    <text evidence="2">The sequence shown here is derived from an EMBL/GenBank/DDBJ whole genome shotgun (WGS) entry which is preliminary data.</text>
</comment>
<name>A0AAV4G775_9GAST</name>
<protein>
    <submittedName>
        <fullName evidence="2">Uncharacterized protein</fullName>
    </submittedName>
</protein>
<evidence type="ECO:0000313" key="3">
    <source>
        <dbReference type="Proteomes" id="UP000762676"/>
    </source>
</evidence>
<proteinExistence type="predicted"/>
<reference evidence="2 3" key="1">
    <citation type="journal article" date="2021" name="Elife">
        <title>Chloroplast acquisition without the gene transfer in kleptoplastic sea slugs, Plakobranchus ocellatus.</title>
        <authorList>
            <person name="Maeda T."/>
            <person name="Takahashi S."/>
            <person name="Yoshida T."/>
            <person name="Shimamura S."/>
            <person name="Takaki Y."/>
            <person name="Nagai Y."/>
            <person name="Toyoda A."/>
            <person name="Suzuki Y."/>
            <person name="Arimoto A."/>
            <person name="Ishii H."/>
            <person name="Satoh N."/>
            <person name="Nishiyama T."/>
            <person name="Hasebe M."/>
            <person name="Maruyama T."/>
            <person name="Minagawa J."/>
            <person name="Obokata J."/>
            <person name="Shigenobu S."/>
        </authorList>
    </citation>
    <scope>NUCLEOTIDE SEQUENCE [LARGE SCALE GENOMIC DNA]</scope>
</reference>
<dbReference type="Proteomes" id="UP000762676">
    <property type="component" value="Unassembled WGS sequence"/>
</dbReference>
<feature type="region of interest" description="Disordered" evidence="1">
    <location>
        <begin position="80"/>
        <end position="104"/>
    </location>
</feature>
<dbReference type="EMBL" id="BMAT01008214">
    <property type="protein sequence ID" value="GFR80435.1"/>
    <property type="molecule type" value="Genomic_DNA"/>
</dbReference>
<gene>
    <name evidence="2" type="ORF">ElyMa_004046200</name>
</gene>